<feature type="signal peptide" evidence="1">
    <location>
        <begin position="1"/>
        <end position="24"/>
    </location>
</feature>
<accession>A0A0B3VWA0</accession>
<evidence type="ECO:0000313" key="2">
    <source>
        <dbReference type="EMBL" id="NDR88284.1"/>
    </source>
</evidence>
<reference evidence="2" key="2">
    <citation type="submission" date="2020-02" db="EMBL/GenBank/DDBJ databases">
        <title>Using affinity propagation clustering for identifying bacterial clades and subclades with whole-genome sequences of Francisella tularensis.</title>
        <authorList>
            <person name="Homeier-Bachmann T."/>
            <person name="Abdel-Glil M.Y."/>
            <person name="Hackbart A."/>
            <person name="Hotzel H."/>
            <person name="Tomaso H."/>
        </authorList>
    </citation>
    <scope>NUCLEOTIDE SEQUENCE</scope>
    <source>
        <strain evidence="3">15T0085</strain>
        <strain evidence="2">17T1429</strain>
    </source>
</reference>
<feature type="chain" id="PRO_5009756633" evidence="1">
    <location>
        <begin position="25"/>
        <end position="137"/>
    </location>
</feature>
<gene>
    <name evidence="3" type="ORF">FWI86_01185</name>
    <name evidence="2" type="ORF">FWJ04_00760</name>
</gene>
<dbReference type="RefSeq" id="WP_003015055.1">
    <property type="nucleotide sequence ID" value="NZ_CP009693.1"/>
</dbReference>
<dbReference type="KEGG" id="ftz:CH68_695"/>
<evidence type="ECO:0000313" key="3">
    <source>
        <dbReference type="EMBL" id="NDS67765.1"/>
    </source>
</evidence>
<dbReference type="KEGG" id="ftv:CH67_961"/>
<dbReference type="EMBL" id="JAAGJP010000004">
    <property type="protein sequence ID" value="NDS67765.1"/>
    <property type="molecule type" value="Genomic_DNA"/>
</dbReference>
<dbReference type="EMBL" id="JAAGKH010000003">
    <property type="protein sequence ID" value="NDR88284.1"/>
    <property type="molecule type" value="Genomic_DNA"/>
</dbReference>
<organism evidence="2">
    <name type="scientific">Francisella tularensis subsp. holarctica</name>
    <dbReference type="NCBI Taxonomy" id="119857"/>
    <lineage>
        <taxon>Bacteria</taxon>
        <taxon>Pseudomonadati</taxon>
        <taxon>Pseudomonadota</taxon>
        <taxon>Gammaproteobacteria</taxon>
        <taxon>Thiotrichales</taxon>
        <taxon>Francisellaceae</taxon>
        <taxon>Francisella</taxon>
    </lineage>
</organism>
<dbReference type="InterPro" id="IPR021952">
    <property type="entry name" value="Flpp3-like"/>
</dbReference>
<dbReference type="KEGG" id="ftc:DA46_35"/>
<dbReference type="OMA" id="DYKGNPY"/>
<protein>
    <submittedName>
        <fullName evidence="2">DUF3568 family protein</fullName>
    </submittedName>
</protein>
<keyword evidence="1" id="KW-0732">Signal</keyword>
<dbReference type="HOGENOM" id="CLU_1832233_0_0_6"/>
<dbReference type="PROSITE" id="PS51257">
    <property type="entry name" value="PROKAR_LIPOPROTEIN"/>
    <property type="match status" value="1"/>
</dbReference>
<dbReference type="SMR" id="A0A0B3VWA0"/>
<reference evidence="2" key="1">
    <citation type="submission" date="2019-08" db="EMBL/GenBank/DDBJ databases">
        <authorList>
            <person name="Busch A."/>
        </authorList>
    </citation>
    <scope>NUCLEOTIDE SEQUENCE</scope>
    <source>
        <strain evidence="3">15T0085</strain>
        <strain evidence="2">17T1429</strain>
    </source>
</reference>
<dbReference type="Pfam" id="PF12092">
    <property type="entry name" value="DUF3568"/>
    <property type="match status" value="1"/>
</dbReference>
<name>A0A0B3VWA0_FRATU</name>
<comment type="caution">
    <text evidence="2">The sequence shown here is derived from an EMBL/GenBank/DDBJ whole genome shotgun (WGS) entry which is preliminary data.</text>
</comment>
<sequence>MKGLKAKIYIIFLAAVLAVISGCATDKGTQYKDGYYITTLNYNFNTVYNATLQAIQNGQTFDYKSNPYDISVNKNNGTDAEIVSASDSDSTDSLQVAMKKLPNNATRISIKYGSQGNSIRSSALIGIIEGNIRYANT</sequence>
<evidence type="ECO:0000256" key="1">
    <source>
        <dbReference type="SAM" id="SignalP"/>
    </source>
</evidence>
<dbReference type="AlphaFoldDB" id="A0A0B3VWA0"/>
<proteinExistence type="predicted"/>